<feature type="compositionally biased region" description="Gly residues" evidence="1">
    <location>
        <begin position="168"/>
        <end position="193"/>
    </location>
</feature>
<keyword evidence="3" id="KW-1185">Reference proteome</keyword>
<dbReference type="EMBL" id="JALLAZ020000719">
    <property type="protein sequence ID" value="KAL3788655.1"/>
    <property type="molecule type" value="Genomic_DNA"/>
</dbReference>
<feature type="compositionally biased region" description="Basic and acidic residues" evidence="1">
    <location>
        <begin position="821"/>
        <end position="830"/>
    </location>
</feature>
<sequence length="859" mass="96936">MVEYRRIESELSSLAKFSPEWFRLKEELFELSIALNDRVDDKDDDDVVEEEEDDTPREINVLLSSPGSTPCDGGDCVSPLSPTAPLCSPREGGEEEEEEEEIRSRPISSPSSTTSRNRRRDRSLDGGRRSLFSSSSPRPPVSPEWFDVKTRIVGLYDQIVRLEKSEGGTAGEFGGAGLDGFSGGRDGGSLGGDGESHTTTKNDESYISGWSSVWSESEDEIWSHADDLECVMVSEALKYQRQQQHSLSCDDDVDEDDAVREDSELLLMPPQSSAAARIGCFVEKQDTEEEDEKLMRSKSPVGVEVKADYLAVEESWQDDAEADKILTSNHDSEVSSAQAVDSMLNEFASLLNGNCKQDDYVEKQNYFAIMIQEQWKKYVACRTLMLMRRRALQYREAQNKKPRKSCQQGCQWQASSAALIQNRWRLYTRCKLLISMRHRAEQYNHQRPQLHFETVAATVIQSHWRKCIRCCEYKQQVNAAVVIQSQLRKYWLTTGKLYTDRREIVFHSPSLGIKLQRGRDGFVRVRSVAEIESPPSYSSTARDGRITHGDIVLDAGGMNLCCPITTSHWVDVVGQIRSAPRPVTFVIANIPRKDVVQATLVIQPRVRLWLTQRVFGRKLDNKKMKAEMETAESSSSDTPDEPEAKVLALSTRLKKGQESAPRLNSIQEELHVMREMEYHHDEEEQKEEDGECPVDLYDSQGDSSTNHQLIVALLRDKFERSAHLSISKEDDNIIVNSPRGSPVPVALSSPNTSPSQEVSSSMDMSELRVSVTNIRQTWESNASSPISPENDVPYSTVRFELRSPEIGFRNVNLAKSRKKERILTPEEKMTENPPKIFPRMDSVKNGSDSRDRGVTISGV</sequence>
<feature type="region of interest" description="Disordered" evidence="1">
    <location>
        <begin position="167"/>
        <end position="203"/>
    </location>
</feature>
<name>A0ABD3PR29_9STRA</name>
<comment type="caution">
    <text evidence="2">The sequence shown here is derived from an EMBL/GenBank/DDBJ whole genome shotgun (WGS) entry which is preliminary data.</text>
</comment>
<evidence type="ECO:0000256" key="1">
    <source>
        <dbReference type="SAM" id="MobiDB-lite"/>
    </source>
</evidence>
<reference evidence="2 3" key="1">
    <citation type="submission" date="2024-10" db="EMBL/GenBank/DDBJ databases">
        <title>Updated reference genomes for cyclostephanoid diatoms.</title>
        <authorList>
            <person name="Roberts W.R."/>
            <person name="Alverson A.J."/>
        </authorList>
    </citation>
    <scope>NUCLEOTIDE SEQUENCE [LARGE SCALE GENOMIC DNA]</scope>
    <source>
        <strain evidence="2 3">AJA276-08</strain>
    </source>
</reference>
<feature type="region of interest" description="Disordered" evidence="1">
    <location>
        <begin position="37"/>
        <end position="144"/>
    </location>
</feature>
<gene>
    <name evidence="2" type="ORF">ACHAW5_008012</name>
</gene>
<organism evidence="2 3">
    <name type="scientific">Stephanodiscus triporus</name>
    <dbReference type="NCBI Taxonomy" id="2934178"/>
    <lineage>
        <taxon>Eukaryota</taxon>
        <taxon>Sar</taxon>
        <taxon>Stramenopiles</taxon>
        <taxon>Ochrophyta</taxon>
        <taxon>Bacillariophyta</taxon>
        <taxon>Coscinodiscophyceae</taxon>
        <taxon>Thalassiosirophycidae</taxon>
        <taxon>Stephanodiscales</taxon>
        <taxon>Stephanodiscaceae</taxon>
        <taxon>Stephanodiscus</taxon>
    </lineage>
</organism>
<feature type="region of interest" description="Disordered" evidence="1">
    <location>
        <begin position="744"/>
        <end position="764"/>
    </location>
</feature>
<dbReference type="Gene3D" id="1.20.5.190">
    <property type="match status" value="1"/>
</dbReference>
<feature type="compositionally biased region" description="Basic and acidic residues" evidence="1">
    <location>
        <begin position="194"/>
        <end position="203"/>
    </location>
</feature>
<feature type="compositionally biased region" description="Polar residues" evidence="1">
    <location>
        <begin position="748"/>
        <end position="763"/>
    </location>
</feature>
<dbReference type="CDD" id="cd00136">
    <property type="entry name" value="PDZ_canonical"/>
    <property type="match status" value="1"/>
</dbReference>
<accession>A0ABD3PR29</accession>
<proteinExistence type="predicted"/>
<dbReference type="InterPro" id="IPR036034">
    <property type="entry name" value="PDZ_sf"/>
</dbReference>
<evidence type="ECO:0000313" key="3">
    <source>
        <dbReference type="Proteomes" id="UP001530315"/>
    </source>
</evidence>
<dbReference type="AlphaFoldDB" id="A0ABD3PR29"/>
<evidence type="ECO:0008006" key="4">
    <source>
        <dbReference type="Google" id="ProtNLM"/>
    </source>
</evidence>
<dbReference type="Proteomes" id="UP001530315">
    <property type="component" value="Unassembled WGS sequence"/>
</dbReference>
<feature type="compositionally biased region" description="Acidic residues" evidence="1">
    <location>
        <begin position="42"/>
        <end position="55"/>
    </location>
</feature>
<dbReference type="SUPFAM" id="SSF50156">
    <property type="entry name" value="PDZ domain-like"/>
    <property type="match status" value="1"/>
</dbReference>
<protein>
    <recommendedName>
        <fullName evidence="4">PDZ domain-containing protein</fullName>
    </recommendedName>
</protein>
<feature type="compositionally biased region" description="Low complexity" evidence="1">
    <location>
        <begin position="105"/>
        <end position="115"/>
    </location>
</feature>
<feature type="region of interest" description="Disordered" evidence="1">
    <location>
        <begin position="819"/>
        <end position="859"/>
    </location>
</feature>
<evidence type="ECO:0000313" key="2">
    <source>
        <dbReference type="EMBL" id="KAL3788655.1"/>
    </source>
</evidence>